<protein>
    <submittedName>
        <fullName evidence="2">Uncharacterized protein</fullName>
    </submittedName>
</protein>
<feature type="region of interest" description="Disordered" evidence="1">
    <location>
        <begin position="100"/>
        <end position="120"/>
    </location>
</feature>
<comment type="caution">
    <text evidence="2">The sequence shown here is derived from an EMBL/GenBank/DDBJ whole genome shotgun (WGS) entry which is preliminary data.</text>
</comment>
<dbReference type="Proteomes" id="UP000664991">
    <property type="component" value="Unassembled WGS sequence"/>
</dbReference>
<feature type="region of interest" description="Disordered" evidence="1">
    <location>
        <begin position="8"/>
        <end position="32"/>
    </location>
</feature>
<accession>A0A835ZI82</accession>
<evidence type="ECO:0000256" key="1">
    <source>
        <dbReference type="SAM" id="MobiDB-lite"/>
    </source>
</evidence>
<dbReference type="AlphaFoldDB" id="A0A835ZI82"/>
<reference evidence="2 3" key="1">
    <citation type="submission" date="2020-12" db="EMBL/GenBank/DDBJ databases">
        <title>De novo assembly of Tibetan sheep genome.</title>
        <authorList>
            <person name="Li X."/>
        </authorList>
    </citation>
    <scope>NUCLEOTIDE SEQUENCE [LARGE SCALE GENOMIC DNA]</scope>
    <source>
        <tissue evidence="2">Heart</tissue>
    </source>
</reference>
<feature type="compositionally biased region" description="Pro residues" evidence="1">
    <location>
        <begin position="14"/>
        <end position="28"/>
    </location>
</feature>
<sequence>MQLLLIEGTAWPGMGPPGRGPLRPPRPACSPRKLRANREVPVRAQDGGTERLRMDAKVREARAPAQRVRQGCPETSPACGVVHTASPWLPTFRHLSGCLHEPSQSQPPCFPPPAASAYPT</sequence>
<evidence type="ECO:0000313" key="2">
    <source>
        <dbReference type="EMBL" id="KAG5195047.1"/>
    </source>
</evidence>
<name>A0A835ZI82_SHEEP</name>
<proteinExistence type="predicted"/>
<gene>
    <name evidence="2" type="ORF">JEQ12_012336</name>
</gene>
<organism evidence="2 3">
    <name type="scientific">Ovis aries</name>
    <name type="common">Sheep</name>
    <dbReference type="NCBI Taxonomy" id="9940"/>
    <lineage>
        <taxon>Eukaryota</taxon>
        <taxon>Metazoa</taxon>
        <taxon>Chordata</taxon>
        <taxon>Craniata</taxon>
        <taxon>Vertebrata</taxon>
        <taxon>Euteleostomi</taxon>
        <taxon>Mammalia</taxon>
        <taxon>Eutheria</taxon>
        <taxon>Laurasiatheria</taxon>
        <taxon>Artiodactyla</taxon>
        <taxon>Ruminantia</taxon>
        <taxon>Pecora</taxon>
        <taxon>Bovidae</taxon>
        <taxon>Caprinae</taxon>
        <taxon>Ovis</taxon>
    </lineage>
</organism>
<evidence type="ECO:0000313" key="3">
    <source>
        <dbReference type="Proteomes" id="UP000664991"/>
    </source>
</evidence>
<dbReference type="EMBL" id="JAEMGP010000024">
    <property type="protein sequence ID" value="KAG5195047.1"/>
    <property type="molecule type" value="Genomic_DNA"/>
</dbReference>